<reference evidence="1" key="1">
    <citation type="submission" date="2014-11" db="EMBL/GenBank/DDBJ databases">
        <authorList>
            <person name="Amaro Gonzalez C."/>
        </authorList>
    </citation>
    <scope>NUCLEOTIDE SEQUENCE</scope>
</reference>
<organism evidence="1">
    <name type="scientific">Anguilla anguilla</name>
    <name type="common">European freshwater eel</name>
    <name type="synonym">Muraena anguilla</name>
    <dbReference type="NCBI Taxonomy" id="7936"/>
    <lineage>
        <taxon>Eukaryota</taxon>
        <taxon>Metazoa</taxon>
        <taxon>Chordata</taxon>
        <taxon>Craniata</taxon>
        <taxon>Vertebrata</taxon>
        <taxon>Euteleostomi</taxon>
        <taxon>Actinopterygii</taxon>
        <taxon>Neopterygii</taxon>
        <taxon>Teleostei</taxon>
        <taxon>Anguilliformes</taxon>
        <taxon>Anguillidae</taxon>
        <taxon>Anguilla</taxon>
    </lineage>
</organism>
<proteinExistence type="predicted"/>
<name>A0A0E9RY39_ANGAN</name>
<reference evidence="1" key="2">
    <citation type="journal article" date="2015" name="Fish Shellfish Immunol.">
        <title>Early steps in the European eel (Anguilla anguilla)-Vibrio vulnificus interaction in the gills: Role of the RtxA13 toxin.</title>
        <authorList>
            <person name="Callol A."/>
            <person name="Pajuelo D."/>
            <person name="Ebbesson L."/>
            <person name="Teles M."/>
            <person name="MacKenzie S."/>
            <person name="Amaro C."/>
        </authorList>
    </citation>
    <scope>NUCLEOTIDE SEQUENCE</scope>
</reference>
<sequence length="37" mass="4149">MYCRMGGNKKINLYSISSCINGYYAKVVKVTIVAECQ</sequence>
<dbReference type="AlphaFoldDB" id="A0A0E9RY39"/>
<accession>A0A0E9RY39</accession>
<evidence type="ECO:0000313" key="1">
    <source>
        <dbReference type="EMBL" id="JAH34144.1"/>
    </source>
</evidence>
<protein>
    <submittedName>
        <fullName evidence="1">Uncharacterized protein</fullName>
    </submittedName>
</protein>
<dbReference type="EMBL" id="GBXM01074433">
    <property type="protein sequence ID" value="JAH34144.1"/>
    <property type="molecule type" value="Transcribed_RNA"/>
</dbReference>